<dbReference type="Pfam" id="PF01435">
    <property type="entry name" value="Peptidase_M48"/>
    <property type="match status" value="1"/>
</dbReference>
<keyword evidence="2" id="KW-0479">Metal-binding</keyword>
<dbReference type="Gene3D" id="3.30.2010.10">
    <property type="entry name" value="Metalloproteases ('zincins'), catalytic domain"/>
    <property type="match status" value="1"/>
</dbReference>
<comment type="caution">
    <text evidence="8">The sequence shown here is derived from an EMBL/GenBank/DDBJ whole genome shotgun (WGS) entry which is preliminary data.</text>
</comment>
<sequence>MKKRSRFPILPCIISVALAILAGCYVNPVTGRSYTVLTSVGQEVRMGAQAFEEIKKEEKVSADQEANARVRRIASRLAEVVGEGVPEANWEFVVFDSETLNAFALPGGKVGVYAGLIDLLDDDDELAAVIGHEIGHVVARHGGKRMSQGILVGVIGAVGGAMVENAELFRQAYGGITNAAFVLPHSRKDEQEADMMGLHFAALAGYDPEAAVRVWQKMDEVSKPEDRPPAWLSTHPTNAQRIADLSEAAPRYRDVYLANKDRFAEQERENS</sequence>
<dbReference type="EMBL" id="LSZQ01000057">
    <property type="protein sequence ID" value="KXU34733.1"/>
    <property type="molecule type" value="Genomic_DNA"/>
</dbReference>
<evidence type="ECO:0000313" key="8">
    <source>
        <dbReference type="EMBL" id="KXU34733.1"/>
    </source>
</evidence>
<evidence type="ECO:0000256" key="2">
    <source>
        <dbReference type="ARBA" id="ARBA00022723"/>
    </source>
</evidence>
<dbReference type="PANTHER" id="PTHR22726:SF24">
    <property type="entry name" value="M48 FAMILY METALLOPEPTIDASE"/>
    <property type="match status" value="1"/>
</dbReference>
<comment type="similarity">
    <text evidence="6">Belongs to the peptidase M48 family.</text>
</comment>
<evidence type="ECO:0000313" key="9">
    <source>
        <dbReference type="Proteomes" id="UP000070058"/>
    </source>
</evidence>
<keyword evidence="3 6" id="KW-0378">Hydrolase</keyword>
<feature type="domain" description="Peptidase M48" evidence="7">
    <location>
        <begin position="66"/>
        <end position="248"/>
    </location>
</feature>
<organism evidence="8 9">
    <name type="scientific">Cephaloticoccus primus</name>
    <dbReference type="NCBI Taxonomy" id="1548207"/>
    <lineage>
        <taxon>Bacteria</taxon>
        <taxon>Pseudomonadati</taxon>
        <taxon>Verrucomicrobiota</taxon>
        <taxon>Opitutia</taxon>
        <taxon>Opitutales</taxon>
        <taxon>Opitutaceae</taxon>
        <taxon>Cephaloticoccus</taxon>
    </lineage>
</organism>
<dbReference type="InterPro" id="IPR051156">
    <property type="entry name" value="Mito/Outer_Membr_Metalloprot"/>
</dbReference>
<dbReference type="GO" id="GO:0016020">
    <property type="term" value="C:membrane"/>
    <property type="evidence" value="ECO:0007669"/>
    <property type="project" value="TreeGrafter"/>
</dbReference>
<dbReference type="STRING" id="1548207.AXK11_07775"/>
<keyword evidence="1 6" id="KW-0645">Protease</keyword>
<evidence type="ECO:0000259" key="7">
    <source>
        <dbReference type="Pfam" id="PF01435"/>
    </source>
</evidence>
<gene>
    <name evidence="8" type="ORF">AXK11_07775</name>
</gene>
<dbReference type="GO" id="GO:0046872">
    <property type="term" value="F:metal ion binding"/>
    <property type="evidence" value="ECO:0007669"/>
    <property type="project" value="UniProtKB-KW"/>
</dbReference>
<keyword evidence="4 6" id="KW-0862">Zinc</keyword>
<dbReference type="OrthoDB" id="9810445at2"/>
<dbReference type="GO" id="GO:0004222">
    <property type="term" value="F:metalloendopeptidase activity"/>
    <property type="evidence" value="ECO:0007669"/>
    <property type="project" value="InterPro"/>
</dbReference>
<evidence type="ECO:0000256" key="5">
    <source>
        <dbReference type="ARBA" id="ARBA00023049"/>
    </source>
</evidence>
<dbReference type="Proteomes" id="UP000070058">
    <property type="component" value="Unassembled WGS sequence"/>
</dbReference>
<evidence type="ECO:0000256" key="1">
    <source>
        <dbReference type="ARBA" id="ARBA00022670"/>
    </source>
</evidence>
<dbReference type="InterPro" id="IPR001915">
    <property type="entry name" value="Peptidase_M48"/>
</dbReference>
<keyword evidence="5 6" id="KW-0482">Metalloprotease</keyword>
<name>A0A139SJN6_9BACT</name>
<proteinExistence type="inferred from homology"/>
<dbReference type="GO" id="GO:0051603">
    <property type="term" value="P:proteolysis involved in protein catabolic process"/>
    <property type="evidence" value="ECO:0007669"/>
    <property type="project" value="TreeGrafter"/>
</dbReference>
<dbReference type="AlphaFoldDB" id="A0A139SJN6"/>
<evidence type="ECO:0000256" key="4">
    <source>
        <dbReference type="ARBA" id="ARBA00022833"/>
    </source>
</evidence>
<keyword evidence="9" id="KW-1185">Reference proteome</keyword>
<protein>
    <recommendedName>
        <fullName evidence="7">Peptidase M48 domain-containing protein</fullName>
    </recommendedName>
</protein>
<accession>A0A139SJN6</accession>
<evidence type="ECO:0000256" key="6">
    <source>
        <dbReference type="RuleBase" id="RU003983"/>
    </source>
</evidence>
<dbReference type="RefSeq" id="WP_068630952.1">
    <property type="nucleotide sequence ID" value="NZ_LSZQ01000057.1"/>
</dbReference>
<dbReference type="PROSITE" id="PS51257">
    <property type="entry name" value="PROKAR_LIPOPROTEIN"/>
    <property type="match status" value="1"/>
</dbReference>
<evidence type="ECO:0000256" key="3">
    <source>
        <dbReference type="ARBA" id="ARBA00022801"/>
    </source>
</evidence>
<comment type="cofactor">
    <cofactor evidence="6">
        <name>Zn(2+)</name>
        <dbReference type="ChEBI" id="CHEBI:29105"/>
    </cofactor>
    <text evidence="6">Binds 1 zinc ion per subunit.</text>
</comment>
<reference evidence="9" key="1">
    <citation type="submission" date="2016-02" db="EMBL/GenBank/DDBJ databases">
        <authorList>
            <person name="Sanders J.G."/>
            <person name="Lin J.Y."/>
            <person name="Wertz J.T."/>
            <person name="Russell J.A."/>
            <person name="Moreau C.S."/>
            <person name="Powell S."/>
        </authorList>
    </citation>
    <scope>NUCLEOTIDE SEQUENCE [LARGE SCALE GENOMIC DNA]</scope>
    <source>
        <strain evidence="9">CAG34</strain>
    </source>
</reference>
<dbReference type="PANTHER" id="PTHR22726">
    <property type="entry name" value="METALLOENDOPEPTIDASE OMA1"/>
    <property type="match status" value="1"/>
</dbReference>
<dbReference type="CDD" id="cd07331">
    <property type="entry name" value="M48C_Oma1_like"/>
    <property type="match status" value="1"/>
</dbReference>